<dbReference type="EMBL" id="FOHB01000004">
    <property type="protein sequence ID" value="SES20806.1"/>
    <property type="molecule type" value="Genomic_DNA"/>
</dbReference>
<dbReference type="InterPro" id="IPR011008">
    <property type="entry name" value="Dimeric_a/b-barrel"/>
</dbReference>
<dbReference type="OrthoDB" id="668782at2"/>
<evidence type="ECO:0000259" key="2">
    <source>
        <dbReference type="Pfam" id="PF03795"/>
    </source>
</evidence>
<dbReference type="STRING" id="587636.SAMN05216199_2330"/>
<evidence type="ECO:0000256" key="1">
    <source>
        <dbReference type="ARBA" id="ARBA00007689"/>
    </source>
</evidence>
<comment type="similarity">
    <text evidence="1">Belongs to the YciI family.</text>
</comment>
<sequence>MRYMVLVKATPESESGAMPSADDFEAMNTYNQELAKAGVLVAGEGLHPSSEGALVRFDGKERTVLDGPFTETKELIAGFWIFDVKSKEEAVEWVRRAPMQEGELEIRRVFEAEDFGDALPEHVKEWEAEQRAKQEAQRS</sequence>
<evidence type="ECO:0000313" key="4">
    <source>
        <dbReference type="Proteomes" id="UP000199019"/>
    </source>
</evidence>
<keyword evidence="4" id="KW-1185">Reference proteome</keyword>
<dbReference type="Proteomes" id="UP000199019">
    <property type="component" value="Unassembled WGS sequence"/>
</dbReference>
<reference evidence="4" key="1">
    <citation type="submission" date="2016-10" db="EMBL/GenBank/DDBJ databases">
        <authorList>
            <person name="Varghese N."/>
            <person name="Submissions S."/>
        </authorList>
    </citation>
    <scope>NUCLEOTIDE SEQUENCE [LARGE SCALE GENOMIC DNA]</scope>
    <source>
        <strain evidence="4">CGMCC 1.6963</strain>
    </source>
</reference>
<proteinExistence type="inferred from homology"/>
<feature type="domain" description="YCII-related" evidence="2">
    <location>
        <begin position="1"/>
        <end position="111"/>
    </location>
</feature>
<dbReference type="AlphaFoldDB" id="A0A1H9VGA6"/>
<dbReference type="InterPro" id="IPR005545">
    <property type="entry name" value="YCII"/>
</dbReference>
<dbReference type="RefSeq" id="WP_091758320.1">
    <property type="nucleotide sequence ID" value="NZ_FOHB01000004.1"/>
</dbReference>
<dbReference type="PANTHER" id="PTHR35174:SF4">
    <property type="entry name" value="BLL7163 PROTEIN"/>
    <property type="match status" value="1"/>
</dbReference>
<dbReference type="Pfam" id="PF03795">
    <property type="entry name" value="YCII"/>
    <property type="match status" value="1"/>
</dbReference>
<dbReference type="Gene3D" id="3.30.70.1060">
    <property type="entry name" value="Dimeric alpha+beta barrel"/>
    <property type="match status" value="1"/>
</dbReference>
<dbReference type="SUPFAM" id="SSF54909">
    <property type="entry name" value="Dimeric alpha+beta barrel"/>
    <property type="match status" value="1"/>
</dbReference>
<accession>A0A1H9VGA6</accession>
<gene>
    <name evidence="3" type="ORF">SAMN05216199_2330</name>
</gene>
<organism evidence="3 4">
    <name type="scientific">Pedococcus cremeus</name>
    <dbReference type="NCBI Taxonomy" id="587636"/>
    <lineage>
        <taxon>Bacteria</taxon>
        <taxon>Bacillati</taxon>
        <taxon>Actinomycetota</taxon>
        <taxon>Actinomycetes</taxon>
        <taxon>Micrococcales</taxon>
        <taxon>Intrasporangiaceae</taxon>
        <taxon>Pedococcus</taxon>
    </lineage>
</organism>
<protein>
    <submittedName>
        <fullName evidence="3">Uncharacterized conserved protein</fullName>
    </submittedName>
</protein>
<dbReference type="PANTHER" id="PTHR35174">
    <property type="entry name" value="BLL7171 PROTEIN-RELATED"/>
    <property type="match status" value="1"/>
</dbReference>
<evidence type="ECO:0000313" key="3">
    <source>
        <dbReference type="EMBL" id="SES20806.1"/>
    </source>
</evidence>
<name>A0A1H9VGA6_9MICO</name>